<protein>
    <submittedName>
        <fullName evidence="2">Uncharacterized protein</fullName>
    </submittedName>
</protein>
<organism evidence="2 3">
    <name type="scientific">Sinimarinibacterium flocculans</name>
    <dbReference type="NCBI Taxonomy" id="985250"/>
    <lineage>
        <taxon>Bacteria</taxon>
        <taxon>Pseudomonadati</taxon>
        <taxon>Pseudomonadota</taxon>
        <taxon>Gammaproteobacteria</taxon>
        <taxon>Nevskiales</taxon>
        <taxon>Nevskiaceae</taxon>
        <taxon>Sinimarinibacterium</taxon>
    </lineage>
</organism>
<dbReference type="AlphaFoldDB" id="A0A318E5B9"/>
<keyword evidence="1" id="KW-0812">Transmembrane</keyword>
<sequence>MQLQGLGVLAMLLTAVLVPLALLLATWVALQMARLIGLPGLIGQIAADIVNAYRQRRKD</sequence>
<keyword evidence="3" id="KW-1185">Reference proteome</keyword>
<accession>A0A318E5B9</accession>
<keyword evidence="1" id="KW-0472">Membrane</keyword>
<keyword evidence="1" id="KW-1133">Transmembrane helix</keyword>
<dbReference type="EMBL" id="QICN01000007">
    <property type="protein sequence ID" value="PXV66470.1"/>
    <property type="molecule type" value="Genomic_DNA"/>
</dbReference>
<feature type="transmembrane region" description="Helical" evidence="1">
    <location>
        <begin position="36"/>
        <end position="53"/>
    </location>
</feature>
<evidence type="ECO:0000256" key="1">
    <source>
        <dbReference type="SAM" id="Phobius"/>
    </source>
</evidence>
<dbReference type="Proteomes" id="UP000248330">
    <property type="component" value="Unassembled WGS sequence"/>
</dbReference>
<name>A0A318E5B9_9GAMM</name>
<evidence type="ECO:0000313" key="2">
    <source>
        <dbReference type="EMBL" id="PXV66470.1"/>
    </source>
</evidence>
<evidence type="ECO:0000313" key="3">
    <source>
        <dbReference type="Proteomes" id="UP000248330"/>
    </source>
</evidence>
<proteinExistence type="predicted"/>
<dbReference type="RefSeq" id="WP_146216596.1">
    <property type="nucleotide sequence ID" value="NZ_CAKZQT010000033.1"/>
</dbReference>
<reference evidence="2 3" key="1">
    <citation type="submission" date="2018-04" db="EMBL/GenBank/DDBJ databases">
        <title>Genomic Encyclopedia of Type Strains, Phase IV (KMG-IV): sequencing the most valuable type-strain genomes for metagenomic binning, comparative biology and taxonomic classification.</title>
        <authorList>
            <person name="Goeker M."/>
        </authorList>
    </citation>
    <scope>NUCLEOTIDE SEQUENCE [LARGE SCALE GENOMIC DNA]</scope>
    <source>
        <strain evidence="2 3">DSM 104150</strain>
    </source>
</reference>
<gene>
    <name evidence="2" type="ORF">C8D93_10734</name>
</gene>
<feature type="transmembrane region" description="Helical" evidence="1">
    <location>
        <begin position="7"/>
        <end position="30"/>
    </location>
</feature>
<comment type="caution">
    <text evidence="2">The sequence shown here is derived from an EMBL/GenBank/DDBJ whole genome shotgun (WGS) entry which is preliminary data.</text>
</comment>